<dbReference type="GeneID" id="35869023"/>
<comment type="caution">
    <text evidence="1">The sequence shown here is derived from an EMBL/GenBank/DDBJ whole genome shotgun (WGS) entry which is preliminary data.</text>
</comment>
<dbReference type="RefSeq" id="WP_022856310.1">
    <property type="nucleotide sequence ID" value="NZ_CAMYCS010000001.1"/>
</dbReference>
<dbReference type="InterPro" id="IPR046571">
    <property type="entry name" value="DUF6725"/>
</dbReference>
<dbReference type="Proteomes" id="UP000242263">
    <property type="component" value="Unassembled WGS sequence"/>
</dbReference>
<evidence type="ECO:0008006" key="3">
    <source>
        <dbReference type="Google" id="ProtNLM"/>
    </source>
</evidence>
<dbReference type="EMBL" id="PKGU01000001">
    <property type="protein sequence ID" value="PKZ15891.1"/>
    <property type="molecule type" value="Genomic_DNA"/>
</dbReference>
<reference evidence="1 2" key="1">
    <citation type="submission" date="2017-12" db="EMBL/GenBank/DDBJ databases">
        <title>Phylogenetic diversity of female urinary microbiome.</title>
        <authorList>
            <person name="Thomas-White K."/>
            <person name="Wolfe A.J."/>
        </authorList>
    </citation>
    <scope>NUCLEOTIDE SEQUENCE [LARGE SCALE GENOMIC DNA]</scope>
    <source>
        <strain evidence="1 2">UMB0064</strain>
    </source>
</reference>
<proteinExistence type="predicted"/>
<accession>A0A2I1M6Y5</accession>
<dbReference type="AlphaFoldDB" id="A0A2I1M6Y5"/>
<dbReference type="Pfam" id="PF20486">
    <property type="entry name" value="DUF6725"/>
    <property type="match status" value="1"/>
</dbReference>
<name>A0A2I1M6Y5_9BIFI</name>
<evidence type="ECO:0000313" key="1">
    <source>
        <dbReference type="EMBL" id="PKZ15891.1"/>
    </source>
</evidence>
<sequence length="86" mass="9291">MVSLESIPVGARIVVRTADGIDSFTGRTQFRDFVGHVLETHSDALVLQRDAAANGSRPSQIVRIEVSKIVRLKPIPPRANAGNDAQ</sequence>
<gene>
    <name evidence="1" type="ORF">CYJ32_00090</name>
</gene>
<evidence type="ECO:0000313" key="2">
    <source>
        <dbReference type="Proteomes" id="UP000242263"/>
    </source>
</evidence>
<protein>
    <recommendedName>
        <fullName evidence="3">Ferrous iron transport protein A</fullName>
    </recommendedName>
</protein>
<organism evidence="1 2">
    <name type="scientific">Alloscardovia omnicolens</name>
    <dbReference type="NCBI Taxonomy" id="419015"/>
    <lineage>
        <taxon>Bacteria</taxon>
        <taxon>Bacillati</taxon>
        <taxon>Actinomycetota</taxon>
        <taxon>Actinomycetes</taxon>
        <taxon>Bifidobacteriales</taxon>
        <taxon>Bifidobacteriaceae</taxon>
        <taxon>Alloscardovia</taxon>
    </lineage>
</organism>